<dbReference type="EMBL" id="ANOH01000228">
    <property type="protein sequence ID" value="EMI55096.1"/>
    <property type="molecule type" value="Genomic_DNA"/>
</dbReference>
<accession>M5UB68</accession>
<dbReference type="Pfam" id="PF08878">
    <property type="entry name" value="HamA"/>
    <property type="match status" value="1"/>
</dbReference>
<feature type="domain" description="Anti-bacteriophage protein A/HamA C-terminal" evidence="1">
    <location>
        <begin position="27"/>
        <end position="245"/>
    </location>
</feature>
<evidence type="ECO:0000313" key="3">
    <source>
        <dbReference type="Proteomes" id="UP000011885"/>
    </source>
</evidence>
<sequence>MTAFLKKWMNVSQPLDDCAELVVLTEQPAARKAIEKTLDLVVKDHFADLDIIHRIGGYRKSLAYVRNKLPTKKKVRSGDFGELMTSEYIDQYTEYSVPIKKLRWKDDRNTTLRGNDVLAIQRLTRGSKILKAESKSRLSLNNVTVTEALEGLDGDGGRPNPSSLAFISSRLRELGRDDEAEAFEKLQQRLMPPSKVRHLLFTLSGNAPLNFLSKAIVDSSHPYKRDIVGCVIEDHQEFIADVFDRNYGRRSK</sequence>
<gene>
    <name evidence="2" type="ORF">RSSM_03420</name>
</gene>
<proteinExistence type="predicted"/>
<dbReference type="RefSeq" id="WP_008680556.1">
    <property type="nucleotide sequence ID" value="NZ_ANOH01000228.1"/>
</dbReference>
<evidence type="ECO:0000313" key="2">
    <source>
        <dbReference type="EMBL" id="EMI55096.1"/>
    </source>
</evidence>
<comment type="caution">
    <text evidence="2">The sequence shown here is derived from an EMBL/GenBank/DDBJ whole genome shotgun (WGS) entry which is preliminary data.</text>
</comment>
<dbReference type="AlphaFoldDB" id="M5UB68"/>
<protein>
    <recommendedName>
        <fullName evidence="1">Anti-bacteriophage protein A/HamA C-terminal domain-containing protein</fullName>
    </recommendedName>
</protein>
<reference evidence="2 3" key="1">
    <citation type="journal article" date="2013" name="Mar. Genomics">
        <title>Expression of sulfatases in Rhodopirellula baltica and the diversity of sulfatases in the genus Rhodopirellula.</title>
        <authorList>
            <person name="Wegner C.E."/>
            <person name="Richter-Heitmann T."/>
            <person name="Klindworth A."/>
            <person name="Klockow C."/>
            <person name="Richter M."/>
            <person name="Achstetter T."/>
            <person name="Glockner F.O."/>
            <person name="Harder J."/>
        </authorList>
    </citation>
    <scope>NUCLEOTIDE SEQUENCE [LARGE SCALE GENOMIC DNA]</scope>
    <source>
        <strain evidence="2 3">SM41</strain>
    </source>
</reference>
<dbReference type="PATRIC" id="fig|1263870.3.peg.3636"/>
<keyword evidence="3" id="KW-1185">Reference proteome</keyword>
<name>M5UB68_9BACT</name>
<evidence type="ECO:0000259" key="1">
    <source>
        <dbReference type="Pfam" id="PF08878"/>
    </source>
</evidence>
<dbReference type="InterPro" id="IPR014976">
    <property type="entry name" value="AbpA_HamA_C"/>
</dbReference>
<dbReference type="Proteomes" id="UP000011885">
    <property type="component" value="Unassembled WGS sequence"/>
</dbReference>
<organism evidence="2 3">
    <name type="scientific">Rhodopirellula sallentina SM41</name>
    <dbReference type="NCBI Taxonomy" id="1263870"/>
    <lineage>
        <taxon>Bacteria</taxon>
        <taxon>Pseudomonadati</taxon>
        <taxon>Planctomycetota</taxon>
        <taxon>Planctomycetia</taxon>
        <taxon>Pirellulales</taxon>
        <taxon>Pirellulaceae</taxon>
        <taxon>Rhodopirellula</taxon>
    </lineage>
</organism>
<dbReference type="OrthoDB" id="268197at2"/>